<keyword evidence="1" id="KW-0812">Transmembrane</keyword>
<evidence type="ECO:0000256" key="1">
    <source>
        <dbReference type="SAM" id="Phobius"/>
    </source>
</evidence>
<keyword evidence="3" id="KW-1185">Reference proteome</keyword>
<feature type="transmembrane region" description="Helical" evidence="1">
    <location>
        <begin position="65"/>
        <end position="88"/>
    </location>
</feature>
<protein>
    <submittedName>
        <fullName evidence="2">Uncharacterized protein</fullName>
    </submittedName>
</protein>
<dbReference type="Proteomes" id="UP001327560">
    <property type="component" value="Chromosome 7"/>
</dbReference>
<keyword evidence="1" id="KW-0472">Membrane</keyword>
<evidence type="ECO:0000313" key="3">
    <source>
        <dbReference type="Proteomes" id="UP001327560"/>
    </source>
</evidence>
<gene>
    <name evidence="2" type="ORF">Cni_G23663</name>
</gene>
<dbReference type="AlphaFoldDB" id="A0AAQ3L0S1"/>
<name>A0AAQ3L0S1_9LILI</name>
<dbReference type="EMBL" id="CP136896">
    <property type="protein sequence ID" value="WOL14882.1"/>
    <property type="molecule type" value="Genomic_DNA"/>
</dbReference>
<keyword evidence="1" id="KW-1133">Transmembrane helix</keyword>
<reference evidence="2 3" key="1">
    <citation type="submission" date="2023-10" db="EMBL/GenBank/DDBJ databases">
        <title>Chromosome-scale genome assembly provides insights into flower coloration mechanisms of Canna indica.</title>
        <authorList>
            <person name="Li C."/>
        </authorList>
    </citation>
    <scope>NUCLEOTIDE SEQUENCE [LARGE SCALE GENOMIC DNA]</scope>
    <source>
        <tissue evidence="2">Flower</tissue>
    </source>
</reference>
<feature type="transmembrane region" description="Helical" evidence="1">
    <location>
        <begin position="20"/>
        <end position="45"/>
    </location>
</feature>
<evidence type="ECO:0000313" key="2">
    <source>
        <dbReference type="EMBL" id="WOL14882.1"/>
    </source>
</evidence>
<organism evidence="2 3">
    <name type="scientific">Canna indica</name>
    <name type="common">Indian-shot</name>
    <dbReference type="NCBI Taxonomy" id="4628"/>
    <lineage>
        <taxon>Eukaryota</taxon>
        <taxon>Viridiplantae</taxon>
        <taxon>Streptophyta</taxon>
        <taxon>Embryophyta</taxon>
        <taxon>Tracheophyta</taxon>
        <taxon>Spermatophyta</taxon>
        <taxon>Magnoliopsida</taxon>
        <taxon>Liliopsida</taxon>
        <taxon>Zingiberales</taxon>
        <taxon>Cannaceae</taxon>
        <taxon>Canna</taxon>
    </lineage>
</organism>
<accession>A0AAQ3L0S1</accession>
<proteinExistence type="predicted"/>
<sequence>MFQAIKLQYLIVSFKHLSSWVYLVELLICRTYAITLSVSPCMLIFTKLKLWKFVRYPVSVTFNRSLMQIYVSIMLISTVELEIICVVLKFDTCYIYILSVMHYQSRSCSCVCL</sequence>